<evidence type="ECO:0000313" key="2">
    <source>
        <dbReference type="EMBL" id="MBI8990227.1"/>
    </source>
</evidence>
<evidence type="ECO:0008006" key="4">
    <source>
        <dbReference type="Google" id="ProtNLM"/>
    </source>
</evidence>
<feature type="compositionally biased region" description="Low complexity" evidence="1">
    <location>
        <begin position="54"/>
        <end position="72"/>
    </location>
</feature>
<dbReference type="EMBL" id="JAEIOS010000015">
    <property type="protein sequence ID" value="MBI8990227.1"/>
    <property type="molecule type" value="Genomic_DNA"/>
</dbReference>
<organism evidence="2 3">
    <name type="scientific">Corynebacterium meridianum</name>
    <dbReference type="NCBI Taxonomy" id="2765363"/>
    <lineage>
        <taxon>Bacteria</taxon>
        <taxon>Bacillati</taxon>
        <taxon>Actinomycetota</taxon>
        <taxon>Actinomycetes</taxon>
        <taxon>Mycobacteriales</taxon>
        <taxon>Corynebacteriaceae</taxon>
        <taxon>Corynebacterium</taxon>
    </lineage>
</organism>
<proteinExistence type="predicted"/>
<feature type="region of interest" description="Disordered" evidence="1">
    <location>
        <begin position="52"/>
        <end position="85"/>
    </location>
</feature>
<dbReference type="RefSeq" id="WP_198739242.1">
    <property type="nucleotide sequence ID" value="NZ_JAEIOS010000015.1"/>
</dbReference>
<dbReference type="AlphaFoldDB" id="A0A934I8B5"/>
<evidence type="ECO:0000313" key="3">
    <source>
        <dbReference type="Proteomes" id="UP000645966"/>
    </source>
</evidence>
<name>A0A934I8B5_9CORY</name>
<sequence length="85" mass="9407">MSYRVDTPNPNRGFPQYCAYCGGTDLFPDEETDFAWACQECRRVFSVMFHGRNDPANRPAPAPSTAEALAASLEHHGHTPGVRIP</sequence>
<evidence type="ECO:0000256" key="1">
    <source>
        <dbReference type="SAM" id="MobiDB-lite"/>
    </source>
</evidence>
<dbReference type="Proteomes" id="UP000645966">
    <property type="component" value="Unassembled WGS sequence"/>
</dbReference>
<gene>
    <name evidence="2" type="ORF">JDV75_10740</name>
</gene>
<comment type="caution">
    <text evidence="2">The sequence shown here is derived from an EMBL/GenBank/DDBJ whole genome shotgun (WGS) entry which is preliminary data.</text>
</comment>
<protein>
    <recommendedName>
        <fullName evidence="4">Ferredoxin-like protein, involved in electron-transfer</fullName>
    </recommendedName>
</protein>
<accession>A0A934I8B5</accession>
<reference evidence="2" key="1">
    <citation type="submission" date="2020-12" db="EMBL/GenBank/DDBJ databases">
        <title>Genome public.</title>
        <authorList>
            <person name="Sun Q."/>
        </authorList>
    </citation>
    <scope>NUCLEOTIDE SEQUENCE</scope>
    <source>
        <strain evidence="2">CCM 8863</strain>
    </source>
</reference>
<keyword evidence="3" id="KW-1185">Reference proteome</keyword>